<evidence type="ECO:0000256" key="2">
    <source>
        <dbReference type="ARBA" id="ARBA00022729"/>
    </source>
</evidence>
<dbReference type="Pfam" id="PF04333">
    <property type="entry name" value="MlaA"/>
    <property type="match status" value="1"/>
</dbReference>
<gene>
    <name evidence="5" type="ORF">AB0763_04790</name>
</gene>
<evidence type="ECO:0000313" key="5">
    <source>
        <dbReference type="EMBL" id="XDK25960.1"/>
    </source>
</evidence>
<sequence length="249" mass="27738">MTNRLAIYAVAFATLLLTACSSKPETDDASSVNDPIEGVNRVMWTLNYDYIDPYFLRPVSLAYVDYTPSPLRTGLKNFFSNLDEPSSMVNNLLMGNGGQAMDNLGRFVINTTFGVLGLFDVASYAGLSKIDDRSFGDTLGHYGVGNGPYLMLPAAGPNTVRGLTDTVDSYYFPLAYLNIWGTIGKFMVQGMEARASLVSQESQLNNSPDPYTLTREIYLQHQDFKAQIEQPKENKEEEDYLDSYLDDNF</sequence>
<evidence type="ECO:0000256" key="3">
    <source>
        <dbReference type="SAM" id="MobiDB-lite"/>
    </source>
</evidence>
<dbReference type="PANTHER" id="PTHR30035">
    <property type="entry name" value="LIPOPROTEIN VACJ-RELATED"/>
    <property type="match status" value="1"/>
</dbReference>
<feature type="signal peptide" evidence="4">
    <location>
        <begin position="1"/>
        <end position="24"/>
    </location>
</feature>
<reference evidence="5" key="1">
    <citation type="submission" date="2024-07" db="EMBL/GenBank/DDBJ databases">
        <title>Genome Analysis of a Potential Novel Vibrio Species Secreting pH- and Thermo-stable Alginate Lyase and its Application in Producing Alginate Oligosaccharides.</title>
        <authorList>
            <person name="Huang H."/>
            <person name="Bao K."/>
        </authorList>
    </citation>
    <scope>NUCLEOTIDE SEQUENCE</scope>
    <source>
        <strain evidence="5">HB236076</strain>
    </source>
</reference>
<feature type="chain" id="PRO_5044223698" evidence="4">
    <location>
        <begin position="25"/>
        <end position="249"/>
    </location>
</feature>
<comment type="similarity">
    <text evidence="1">Belongs to the MlaA family.</text>
</comment>
<dbReference type="GO" id="GO:0016020">
    <property type="term" value="C:membrane"/>
    <property type="evidence" value="ECO:0007669"/>
    <property type="project" value="InterPro"/>
</dbReference>
<keyword evidence="5" id="KW-0449">Lipoprotein</keyword>
<dbReference type="KEGG" id="vih:AB0763_04790"/>
<dbReference type="PROSITE" id="PS51257">
    <property type="entry name" value="PROKAR_LIPOPROTEIN"/>
    <property type="match status" value="1"/>
</dbReference>
<dbReference type="PANTHER" id="PTHR30035:SF3">
    <property type="entry name" value="INTERMEMBRANE PHOSPHOLIPID TRANSPORT SYSTEM LIPOPROTEIN MLAA"/>
    <property type="match status" value="1"/>
</dbReference>
<dbReference type="RefSeq" id="WP_306101380.1">
    <property type="nucleotide sequence ID" value="NZ_CP162601.1"/>
</dbReference>
<dbReference type="PRINTS" id="PR01805">
    <property type="entry name" value="VACJLIPOPROT"/>
</dbReference>
<feature type="compositionally biased region" description="Acidic residues" evidence="3">
    <location>
        <begin position="236"/>
        <end position="249"/>
    </location>
</feature>
<evidence type="ECO:0000256" key="4">
    <source>
        <dbReference type="SAM" id="SignalP"/>
    </source>
</evidence>
<dbReference type="InterPro" id="IPR007428">
    <property type="entry name" value="MlaA"/>
</dbReference>
<organism evidence="5">
    <name type="scientific">Vibrio sp. HB236076</name>
    <dbReference type="NCBI Taxonomy" id="3232307"/>
    <lineage>
        <taxon>Bacteria</taxon>
        <taxon>Pseudomonadati</taxon>
        <taxon>Pseudomonadota</taxon>
        <taxon>Gammaproteobacteria</taxon>
        <taxon>Vibrionales</taxon>
        <taxon>Vibrionaceae</taxon>
        <taxon>Vibrio</taxon>
    </lineage>
</organism>
<proteinExistence type="inferred from homology"/>
<feature type="region of interest" description="Disordered" evidence="3">
    <location>
        <begin position="230"/>
        <end position="249"/>
    </location>
</feature>
<keyword evidence="2 4" id="KW-0732">Signal</keyword>
<accession>A0AB39HH41</accession>
<dbReference type="GO" id="GO:0120010">
    <property type="term" value="P:intermembrane phospholipid transfer"/>
    <property type="evidence" value="ECO:0007669"/>
    <property type="project" value="TreeGrafter"/>
</dbReference>
<protein>
    <submittedName>
        <fullName evidence="5">MlaA family lipoprotein</fullName>
    </submittedName>
</protein>
<dbReference type="EMBL" id="CP162601">
    <property type="protein sequence ID" value="XDK25960.1"/>
    <property type="molecule type" value="Genomic_DNA"/>
</dbReference>
<name>A0AB39HH41_9VIBR</name>
<dbReference type="AlphaFoldDB" id="A0AB39HH41"/>
<evidence type="ECO:0000256" key="1">
    <source>
        <dbReference type="ARBA" id="ARBA00010634"/>
    </source>
</evidence>